<evidence type="ECO:0000313" key="2">
    <source>
        <dbReference type="EMBL" id="MPM19482.1"/>
    </source>
</evidence>
<reference evidence="2" key="1">
    <citation type="submission" date="2019-08" db="EMBL/GenBank/DDBJ databases">
        <authorList>
            <person name="Kucharzyk K."/>
            <person name="Murdoch R.W."/>
            <person name="Higgins S."/>
            <person name="Loffler F."/>
        </authorList>
    </citation>
    <scope>NUCLEOTIDE SEQUENCE</scope>
</reference>
<keyword evidence="1" id="KW-1133">Transmembrane helix</keyword>
<keyword evidence="1" id="KW-0472">Membrane</keyword>
<dbReference type="EMBL" id="VSSQ01003186">
    <property type="protein sequence ID" value="MPM19482.1"/>
    <property type="molecule type" value="Genomic_DNA"/>
</dbReference>
<dbReference type="AlphaFoldDB" id="A0A644XTD6"/>
<evidence type="ECO:0000256" key="1">
    <source>
        <dbReference type="SAM" id="Phobius"/>
    </source>
</evidence>
<accession>A0A644XTD6</accession>
<sequence>MRQITSASIKCYYSGNGILNFEVIEGNRKDNLLINTASNTLTLNGNKIALSKKVYIEPQPQGNSSITSTVWVYQSTEQIDIVSAEAFRNLTKTLTLMLLGSVLGYLGGLAVGGADAFWNYFQNKDKDINTAYVFRSTFLEENYWAYKYTDAYYENQNKTGLIQITSREWWV</sequence>
<proteinExistence type="predicted"/>
<name>A0A644XTD6_9ZZZZ</name>
<organism evidence="2">
    <name type="scientific">bioreactor metagenome</name>
    <dbReference type="NCBI Taxonomy" id="1076179"/>
    <lineage>
        <taxon>unclassified sequences</taxon>
        <taxon>metagenomes</taxon>
        <taxon>ecological metagenomes</taxon>
    </lineage>
</organism>
<comment type="caution">
    <text evidence="2">The sequence shown here is derived from an EMBL/GenBank/DDBJ whole genome shotgun (WGS) entry which is preliminary data.</text>
</comment>
<keyword evidence="1" id="KW-0812">Transmembrane</keyword>
<feature type="transmembrane region" description="Helical" evidence="1">
    <location>
        <begin position="96"/>
        <end position="121"/>
    </location>
</feature>
<gene>
    <name evidence="2" type="ORF">SDC9_65906</name>
</gene>
<protein>
    <submittedName>
        <fullName evidence="2">Uncharacterized protein</fullName>
    </submittedName>
</protein>